<dbReference type="PANTHER" id="PTHR21656:SF2">
    <property type="entry name" value="MALE-SPECIFIC LETHAL 1 HOMOLOG"/>
    <property type="match status" value="1"/>
</dbReference>
<feature type="region of interest" description="Disordered" evidence="1">
    <location>
        <begin position="151"/>
        <end position="243"/>
    </location>
</feature>
<dbReference type="Gene3D" id="1.20.5.170">
    <property type="match status" value="1"/>
</dbReference>
<feature type="compositionally biased region" description="Basic and acidic residues" evidence="1">
    <location>
        <begin position="12"/>
        <end position="22"/>
    </location>
</feature>
<feature type="domain" description="PEHE" evidence="2">
    <location>
        <begin position="274"/>
        <end position="392"/>
    </location>
</feature>
<name>A0A2R5LF52_9ACAR</name>
<dbReference type="InterPro" id="IPR026711">
    <property type="entry name" value="Msl-1"/>
</dbReference>
<feature type="compositionally biased region" description="Low complexity" evidence="1">
    <location>
        <begin position="208"/>
        <end position="225"/>
    </location>
</feature>
<sequence>MTGDSMKSDLLGSERLRIESRQSRRNMSKSIAVLNGDHAVDNGSIGNLEAAFHDHISCTKSSELAQIEDGSSERITLPCETDHIYANCSEVKGQNSRDDVEVQKLGGIVLSHIDLIEQQQEQLLKRDRQLQALKQEKDALKQKLERLEKKLSQATRDTAARRPTLATVATQTDARQSSSSQPSGTSQRRSRPVKAIPRIRKRARSNDSATTPSARASSAESSVRAGTSRPPPAKRKQVEAPHVESSILWTTTPYYSIVEQTSLGITAEEETSEKIEVPTWRFHPMPSGYSMEGTEDLDDKIFAKRHQKLELDERRRKRWDIQRLREQRRTERLLQRQRASQEDADDIRKRQLGSFFFSPKNVHCIEVTDKLPVVAFGHPVPSLQAEEFSLPWFDTAERERREQSKQTVRRPSKSHNPGHRR</sequence>
<feature type="region of interest" description="Disordered" evidence="1">
    <location>
        <begin position="1"/>
        <end position="23"/>
    </location>
</feature>
<dbReference type="PROSITE" id="PS52052">
    <property type="entry name" value="PEHE"/>
    <property type="match status" value="1"/>
</dbReference>
<proteinExistence type="predicted"/>
<evidence type="ECO:0000259" key="2">
    <source>
        <dbReference type="PROSITE" id="PS52052"/>
    </source>
</evidence>
<protein>
    <recommendedName>
        <fullName evidence="2">PEHE domain-containing protein</fullName>
    </recommendedName>
</protein>
<feature type="compositionally biased region" description="Low complexity" evidence="1">
    <location>
        <begin position="175"/>
        <end position="187"/>
    </location>
</feature>
<feature type="compositionally biased region" description="Basic residues" evidence="1">
    <location>
        <begin position="188"/>
        <end position="203"/>
    </location>
</feature>
<organism evidence="3">
    <name type="scientific">Ornithodoros turicata</name>
    <dbReference type="NCBI Taxonomy" id="34597"/>
    <lineage>
        <taxon>Eukaryota</taxon>
        <taxon>Metazoa</taxon>
        <taxon>Ecdysozoa</taxon>
        <taxon>Arthropoda</taxon>
        <taxon>Chelicerata</taxon>
        <taxon>Arachnida</taxon>
        <taxon>Acari</taxon>
        <taxon>Parasitiformes</taxon>
        <taxon>Ixodida</taxon>
        <taxon>Ixodoidea</taxon>
        <taxon>Argasidae</taxon>
        <taxon>Ornithodorinae</taxon>
        <taxon>Ornithodoros</taxon>
    </lineage>
</organism>
<dbReference type="PANTHER" id="PTHR21656">
    <property type="entry name" value="MALE-SPECIFIC LETHAL-1 PROTEIN"/>
    <property type="match status" value="1"/>
</dbReference>
<dbReference type="Gene3D" id="6.10.250.2000">
    <property type="match status" value="1"/>
</dbReference>
<evidence type="ECO:0000256" key="1">
    <source>
        <dbReference type="SAM" id="MobiDB-lite"/>
    </source>
</evidence>
<dbReference type="GO" id="GO:0072487">
    <property type="term" value="C:MSL complex"/>
    <property type="evidence" value="ECO:0007669"/>
    <property type="project" value="InterPro"/>
</dbReference>
<dbReference type="SMART" id="SM01300">
    <property type="entry name" value="PEHE"/>
    <property type="match status" value="1"/>
</dbReference>
<dbReference type="Pfam" id="PF15275">
    <property type="entry name" value="PEHE"/>
    <property type="match status" value="1"/>
</dbReference>
<dbReference type="InterPro" id="IPR029332">
    <property type="entry name" value="PEHE_dom"/>
</dbReference>
<dbReference type="AlphaFoldDB" id="A0A2R5LF52"/>
<reference evidence="3" key="1">
    <citation type="submission" date="2018-03" db="EMBL/GenBank/DDBJ databases">
        <title>The relapsing fever spirochete Borrelia turicatae persists in the highly oxidative environment of its soft-bodied tick vector.</title>
        <authorList>
            <person name="Bourret T.J."/>
            <person name="Boyle W.K."/>
            <person name="Valenzuela J.G."/>
            <person name="Oliveira F."/>
            <person name="Lopez J.E."/>
        </authorList>
    </citation>
    <scope>NUCLEOTIDE SEQUENCE</scope>
    <source>
        <strain evidence="3">Kansas strain/isolate</strain>
        <tissue evidence="3">Salivary glands</tissue>
    </source>
</reference>
<feature type="compositionally biased region" description="Basic residues" evidence="1">
    <location>
        <begin position="407"/>
        <end position="421"/>
    </location>
</feature>
<feature type="region of interest" description="Disordered" evidence="1">
    <location>
        <begin position="396"/>
        <end position="421"/>
    </location>
</feature>
<dbReference type="EMBL" id="GGLE01003841">
    <property type="protein sequence ID" value="MBY07967.1"/>
    <property type="molecule type" value="Transcribed_RNA"/>
</dbReference>
<evidence type="ECO:0000313" key="3">
    <source>
        <dbReference type="EMBL" id="MBY07967.1"/>
    </source>
</evidence>
<accession>A0A2R5LF52</accession>
<dbReference type="GO" id="GO:0003682">
    <property type="term" value="F:chromatin binding"/>
    <property type="evidence" value="ECO:0007669"/>
    <property type="project" value="TreeGrafter"/>
</dbReference>